<sequence>MQLLLNHLGYDCQSSKKALIVTRASCPVTVVQVLDSQTGETVMDVPLTPSGNVDNWQIGDVYLADFSSLTKAGTYQVRAGDVTSERFDIKSDFLIQRTFSDIIHYFKSQRCSGDFDDADSQASLVGTERYADVHGGWYDASGDVSKYLSHLSYANYMNPQQTPMVVWNMLKALELADSQLAPFVKSRLVDEALFGADFLVRMQDPAGFFYLTVFDKWSKDTAQREICAYETQDGHKTDAFEAGFRQGAGVSIAALAAAARQKTQGEFPSQQYLITAERGYWHLIEHNNAYLDNGQENLIDAYCALLAAVELFRTTGSDEYLTEARRWADVLSQYQQNDEQWQHFWSATENGSRPYFHAAEAGLPAIALMQYLAIEHDAALTEKYQQVLGQALQFELSITSEVSNPFGYPRQYTKPVSGDKRSSFFVAQDNETGYWWQGENARLGSLAAMAFMASDVSLDTSLTSELKKYGQNAIDWVLGLNPYDMCMLDGYGRNNPDYLPDLGFFNAYGGICNGITAGFDDPKGIAFNPDPQKDDMLQNWRWGEQWIPHAAWFLLAIAAQSKDLQDE</sequence>
<protein>
    <submittedName>
        <fullName evidence="8">Chitobiase</fullName>
    </submittedName>
</protein>
<evidence type="ECO:0000256" key="3">
    <source>
        <dbReference type="ARBA" id="ARBA00023277"/>
    </source>
</evidence>
<gene>
    <name evidence="8" type="ORF">CS022_06935</name>
</gene>
<dbReference type="InterPro" id="IPR013783">
    <property type="entry name" value="Ig-like_fold"/>
</dbReference>
<dbReference type="Gene3D" id="2.60.40.10">
    <property type="entry name" value="Immunoglobulins"/>
    <property type="match status" value="1"/>
</dbReference>
<dbReference type="EMBL" id="PEIB01000006">
    <property type="protein sequence ID" value="RXJ73744.1"/>
    <property type="molecule type" value="Genomic_DNA"/>
</dbReference>
<dbReference type="Gene3D" id="1.50.10.10">
    <property type="match status" value="1"/>
</dbReference>
<evidence type="ECO:0000313" key="9">
    <source>
        <dbReference type="Proteomes" id="UP000290287"/>
    </source>
</evidence>
<dbReference type="Proteomes" id="UP000290287">
    <property type="component" value="Unassembled WGS sequence"/>
</dbReference>
<evidence type="ECO:0000256" key="2">
    <source>
        <dbReference type="ARBA" id="ARBA00022801"/>
    </source>
</evidence>
<evidence type="ECO:0000259" key="7">
    <source>
        <dbReference type="Pfam" id="PF02927"/>
    </source>
</evidence>
<dbReference type="InterPro" id="IPR004197">
    <property type="entry name" value="Cellulase_Ig-like"/>
</dbReference>
<dbReference type="InterPro" id="IPR008928">
    <property type="entry name" value="6-hairpin_glycosidase_sf"/>
</dbReference>
<proteinExistence type="inferred from homology"/>
<dbReference type="PANTHER" id="PTHR22298">
    <property type="entry name" value="ENDO-1,4-BETA-GLUCANASE"/>
    <property type="match status" value="1"/>
</dbReference>
<name>A0A4Q0YUC1_9GAMM</name>
<dbReference type="RefSeq" id="WP_129121676.1">
    <property type="nucleotide sequence ID" value="NZ_PEIB01000006.1"/>
</dbReference>
<accession>A0A4Q0YUC1</accession>
<keyword evidence="2" id="KW-0378">Hydrolase</keyword>
<dbReference type="OrthoDB" id="9808897at2"/>
<evidence type="ECO:0000313" key="8">
    <source>
        <dbReference type="EMBL" id="RXJ73744.1"/>
    </source>
</evidence>
<dbReference type="SUPFAM" id="SSF48208">
    <property type="entry name" value="Six-hairpin glycosidases"/>
    <property type="match status" value="1"/>
</dbReference>
<dbReference type="Pfam" id="PF02927">
    <property type="entry name" value="CelD_N"/>
    <property type="match status" value="1"/>
</dbReference>
<dbReference type="CDD" id="cd02850">
    <property type="entry name" value="E_set_Cellulase_N"/>
    <property type="match status" value="1"/>
</dbReference>
<comment type="caution">
    <text evidence="8">The sequence shown here is derived from an EMBL/GenBank/DDBJ whole genome shotgun (WGS) entry which is preliminary data.</text>
</comment>
<reference evidence="8 9" key="1">
    <citation type="submission" date="2017-10" db="EMBL/GenBank/DDBJ databases">
        <title>Nyctiphanis sp. nov., isolated from the stomach of the euphausiid Nyctiphanes simplex (Hansen, 1911) in the Gulf of California.</title>
        <authorList>
            <person name="Gomez-Gil B."/>
            <person name="Aguilar-Mendez M."/>
            <person name="Lopez-Cortes A."/>
            <person name="Gomez-Gutierrez J."/>
            <person name="Roque A."/>
            <person name="Lang E."/>
            <person name="Gonzalez-Castillo A."/>
        </authorList>
    </citation>
    <scope>NUCLEOTIDE SEQUENCE [LARGE SCALE GENOMIC DNA]</scope>
    <source>
        <strain evidence="8 9">CAIM 600</strain>
    </source>
</reference>
<evidence type="ECO:0000256" key="1">
    <source>
        <dbReference type="ARBA" id="ARBA00007072"/>
    </source>
</evidence>
<dbReference type="InterPro" id="IPR001701">
    <property type="entry name" value="Glyco_hydro_9"/>
</dbReference>
<keyword evidence="3" id="KW-0119">Carbohydrate metabolism</keyword>
<evidence type="ECO:0000259" key="6">
    <source>
        <dbReference type="Pfam" id="PF00759"/>
    </source>
</evidence>
<dbReference type="AlphaFoldDB" id="A0A4Q0YUC1"/>
<dbReference type="GO" id="GO:0008810">
    <property type="term" value="F:cellulase activity"/>
    <property type="evidence" value="ECO:0007669"/>
    <property type="project" value="InterPro"/>
</dbReference>
<keyword evidence="9" id="KW-1185">Reference proteome</keyword>
<feature type="domain" description="Cellulase Ig-like" evidence="7">
    <location>
        <begin position="3"/>
        <end position="84"/>
    </location>
</feature>
<comment type="similarity">
    <text evidence="1">Belongs to the glycosyl hydrolase 9 (cellulase E) family.</text>
</comment>
<dbReference type="GO" id="GO:0000272">
    <property type="term" value="P:polysaccharide catabolic process"/>
    <property type="evidence" value="ECO:0007669"/>
    <property type="project" value="UniProtKB-KW"/>
</dbReference>
<organism evidence="8 9">
    <name type="scientific">Veronia nyctiphanis</name>
    <dbReference type="NCBI Taxonomy" id="1278244"/>
    <lineage>
        <taxon>Bacteria</taxon>
        <taxon>Pseudomonadati</taxon>
        <taxon>Pseudomonadota</taxon>
        <taxon>Gammaproteobacteria</taxon>
        <taxon>Vibrionales</taxon>
        <taxon>Vibrionaceae</taxon>
        <taxon>Veronia</taxon>
    </lineage>
</organism>
<dbReference type="InterPro" id="IPR012341">
    <property type="entry name" value="6hp_glycosidase-like_sf"/>
</dbReference>
<evidence type="ECO:0000256" key="4">
    <source>
        <dbReference type="ARBA" id="ARBA00023295"/>
    </source>
</evidence>
<evidence type="ECO:0000256" key="5">
    <source>
        <dbReference type="ARBA" id="ARBA00023326"/>
    </source>
</evidence>
<keyword evidence="5" id="KW-0624">Polysaccharide degradation</keyword>
<keyword evidence="4" id="KW-0326">Glycosidase</keyword>
<dbReference type="Pfam" id="PF00759">
    <property type="entry name" value="Glyco_hydro_9"/>
    <property type="match status" value="1"/>
</dbReference>
<dbReference type="SUPFAM" id="SSF81296">
    <property type="entry name" value="E set domains"/>
    <property type="match status" value="1"/>
</dbReference>
<dbReference type="InterPro" id="IPR014756">
    <property type="entry name" value="Ig_E-set"/>
</dbReference>
<feature type="domain" description="Glycoside hydrolase family 9" evidence="6">
    <location>
        <begin position="99"/>
        <end position="497"/>
    </location>
</feature>